<comment type="caution">
    <text evidence="3">The sequence shown here is derived from an EMBL/GenBank/DDBJ whole genome shotgun (WGS) entry which is preliminary data.</text>
</comment>
<dbReference type="EMBL" id="JADGMS010000007">
    <property type="protein sequence ID" value="KAF9678102.1"/>
    <property type="molecule type" value="Genomic_DNA"/>
</dbReference>
<name>A0A835JYM2_9ROSI</name>
<evidence type="ECO:0000313" key="3">
    <source>
        <dbReference type="EMBL" id="KAF9678102.1"/>
    </source>
</evidence>
<feature type="compositionally biased region" description="Basic and acidic residues" evidence="1">
    <location>
        <begin position="139"/>
        <end position="148"/>
    </location>
</feature>
<dbReference type="Pfam" id="PF03372">
    <property type="entry name" value="Exo_endo_phos"/>
    <property type="match status" value="1"/>
</dbReference>
<dbReference type="PANTHER" id="PTHR33710">
    <property type="entry name" value="BNAC02G09200D PROTEIN"/>
    <property type="match status" value="1"/>
</dbReference>
<evidence type="ECO:0000256" key="1">
    <source>
        <dbReference type="SAM" id="MobiDB-lite"/>
    </source>
</evidence>
<accession>A0A835JYM2</accession>
<keyword evidence="4" id="KW-1185">Reference proteome</keyword>
<feature type="domain" description="Endonuclease/exonuclease/phosphatase" evidence="2">
    <location>
        <begin position="216"/>
        <end position="439"/>
    </location>
</feature>
<dbReference type="Proteomes" id="UP000657918">
    <property type="component" value="Unassembled WGS sequence"/>
</dbReference>
<gene>
    <name evidence="3" type="ORF">SADUNF_Sadunf07G0000100</name>
</gene>
<dbReference type="PANTHER" id="PTHR33710:SF79">
    <property type="entry name" value="OS06G0205337 PROTEIN"/>
    <property type="match status" value="1"/>
</dbReference>
<sequence length="732" mass="83289">MVGRPLSCDEATFCCSRLDYARVCVEVDAAKPYIHNFEINTPFSDQPLHIEVEYEWKPSRCAKCQLFGHACKPQGEKEAEVAETTAPSIKTKITDLAISTMGPAPKDMTVDLTKNGVQGRVGPDPQTLHLGEDGDEARQMNNHTKEAPTRASKGKAKTEALPDCTVNEVASLLSMSHSVQEDEDQTAANDMTECSTASRDTPPMAFTKVRKKKGCWNIRGINGFQKQKIVHDWITKNKLSLFSLVETKLHHANLSRVKEGLELSHWRFVDNTMADEVASILVGWDPKQFDVHCIHISKQWLSIKVISVKNQLDITVSLIYGSNSPTERQELWEYLTRNHGDFQSKPWILMGDFNATLRVTDSEGGDRQWNGHKEDFGQCLHQCELHSVPFRGIKYTWHNGQESHRLILRKLDWVIANAAFSSEWPEAYAQFLPRGASDHSSMLMHIKQGTFKPKPRFRFLNLWIEREDFMPHIASLWQRQAHGNPLFRLTTKLQWVKQSLKNWHKHNSSHISSRVVQAKADWDSAQTNLDQNPSSLIYRTREKQAAACYQKLCRDEESFYKQKSRIQWLSLGDKNTAFFHKSVIHRKMRNRIIKLNDEAGNEIQDQKVLGQAAVDYYKGLLNNRGDLDIVTDERIFPPPIQGDLDHSHEKTGAMEYLELRVKLRDRASFKFRGFGLWGSCLGPVASKSRVAFFGGFGELLAFSGLGLSLGYCWSRGLLLFFCVVAMLRLPGG</sequence>
<evidence type="ECO:0000259" key="2">
    <source>
        <dbReference type="Pfam" id="PF03372"/>
    </source>
</evidence>
<dbReference type="OrthoDB" id="851867at2759"/>
<organism evidence="3 4">
    <name type="scientific">Salix dunnii</name>
    <dbReference type="NCBI Taxonomy" id="1413687"/>
    <lineage>
        <taxon>Eukaryota</taxon>
        <taxon>Viridiplantae</taxon>
        <taxon>Streptophyta</taxon>
        <taxon>Embryophyta</taxon>
        <taxon>Tracheophyta</taxon>
        <taxon>Spermatophyta</taxon>
        <taxon>Magnoliopsida</taxon>
        <taxon>eudicotyledons</taxon>
        <taxon>Gunneridae</taxon>
        <taxon>Pentapetalae</taxon>
        <taxon>rosids</taxon>
        <taxon>fabids</taxon>
        <taxon>Malpighiales</taxon>
        <taxon>Salicaceae</taxon>
        <taxon>Saliceae</taxon>
        <taxon>Salix</taxon>
    </lineage>
</organism>
<dbReference type="InterPro" id="IPR036691">
    <property type="entry name" value="Endo/exonu/phosph_ase_sf"/>
</dbReference>
<dbReference type="SUPFAM" id="SSF56219">
    <property type="entry name" value="DNase I-like"/>
    <property type="match status" value="1"/>
</dbReference>
<feature type="region of interest" description="Disordered" evidence="1">
    <location>
        <begin position="139"/>
        <end position="159"/>
    </location>
</feature>
<dbReference type="AlphaFoldDB" id="A0A835JYM2"/>
<protein>
    <recommendedName>
        <fullName evidence="2">Endonuclease/exonuclease/phosphatase domain-containing protein</fullName>
    </recommendedName>
</protein>
<dbReference type="GO" id="GO:0003824">
    <property type="term" value="F:catalytic activity"/>
    <property type="evidence" value="ECO:0007669"/>
    <property type="project" value="InterPro"/>
</dbReference>
<dbReference type="InterPro" id="IPR005135">
    <property type="entry name" value="Endo/exonuclease/phosphatase"/>
</dbReference>
<reference evidence="3 4" key="1">
    <citation type="submission" date="2020-10" db="EMBL/GenBank/DDBJ databases">
        <title>Plant Genome Project.</title>
        <authorList>
            <person name="Zhang R.-G."/>
        </authorList>
    </citation>
    <scope>NUCLEOTIDE SEQUENCE [LARGE SCALE GENOMIC DNA]</scope>
    <source>
        <strain evidence="3">FAFU-HL-1</strain>
        <tissue evidence="3">Leaf</tissue>
    </source>
</reference>
<dbReference type="Gene3D" id="3.60.10.10">
    <property type="entry name" value="Endonuclease/exonuclease/phosphatase"/>
    <property type="match status" value="1"/>
</dbReference>
<proteinExistence type="predicted"/>
<evidence type="ECO:0000313" key="4">
    <source>
        <dbReference type="Proteomes" id="UP000657918"/>
    </source>
</evidence>